<evidence type="ECO:0000313" key="3">
    <source>
        <dbReference type="Proteomes" id="UP001500974"/>
    </source>
</evidence>
<protein>
    <submittedName>
        <fullName evidence="2">PRC-barrel domain-containing protein</fullName>
    </submittedName>
</protein>
<evidence type="ECO:0000259" key="1">
    <source>
        <dbReference type="Pfam" id="PF05239"/>
    </source>
</evidence>
<name>A0ABN3ARC6_9MICC</name>
<comment type="caution">
    <text evidence="2">The sequence shown here is derived from an EMBL/GenBank/DDBJ whole genome shotgun (WGS) entry which is preliminary data.</text>
</comment>
<dbReference type="Proteomes" id="UP001500974">
    <property type="component" value="Unassembled WGS sequence"/>
</dbReference>
<dbReference type="InterPro" id="IPR011033">
    <property type="entry name" value="PRC_barrel-like_sf"/>
</dbReference>
<dbReference type="InterPro" id="IPR027275">
    <property type="entry name" value="PRC-brl_dom"/>
</dbReference>
<evidence type="ECO:0000313" key="2">
    <source>
        <dbReference type="EMBL" id="GAA2173826.1"/>
    </source>
</evidence>
<accession>A0ABN3ARC6</accession>
<dbReference type="InterPro" id="IPR014747">
    <property type="entry name" value="Bac_photo_RC_H_C"/>
</dbReference>
<gene>
    <name evidence="2" type="ORF">GCM10009784_09700</name>
</gene>
<organism evidence="2 3">
    <name type="scientific">Arthrobacter parietis</name>
    <dbReference type="NCBI Taxonomy" id="271434"/>
    <lineage>
        <taxon>Bacteria</taxon>
        <taxon>Bacillati</taxon>
        <taxon>Actinomycetota</taxon>
        <taxon>Actinomycetes</taxon>
        <taxon>Micrococcales</taxon>
        <taxon>Micrococcaceae</taxon>
        <taxon>Arthrobacter</taxon>
    </lineage>
</organism>
<dbReference type="Gene3D" id="3.90.50.10">
    <property type="entry name" value="Photosynthetic Reaction Center, subunit H, domain 2"/>
    <property type="match status" value="1"/>
</dbReference>
<dbReference type="EMBL" id="BAAAON010000001">
    <property type="protein sequence ID" value="GAA2173826.1"/>
    <property type="molecule type" value="Genomic_DNA"/>
</dbReference>
<feature type="domain" description="PRC-barrel" evidence="1">
    <location>
        <begin position="24"/>
        <end position="93"/>
    </location>
</feature>
<dbReference type="Pfam" id="PF05239">
    <property type="entry name" value="PRC"/>
    <property type="match status" value="1"/>
</dbReference>
<dbReference type="PANTHER" id="PTHR36505:SF1">
    <property type="entry name" value="BLR1072 PROTEIN"/>
    <property type="match status" value="1"/>
</dbReference>
<dbReference type="PANTHER" id="PTHR36505">
    <property type="entry name" value="BLR1072 PROTEIN"/>
    <property type="match status" value="1"/>
</dbReference>
<keyword evidence="3" id="KW-1185">Reference proteome</keyword>
<reference evidence="2 3" key="1">
    <citation type="journal article" date="2019" name="Int. J. Syst. Evol. Microbiol.">
        <title>The Global Catalogue of Microorganisms (GCM) 10K type strain sequencing project: providing services to taxonomists for standard genome sequencing and annotation.</title>
        <authorList>
            <consortium name="The Broad Institute Genomics Platform"/>
            <consortium name="The Broad Institute Genome Sequencing Center for Infectious Disease"/>
            <person name="Wu L."/>
            <person name="Ma J."/>
        </authorList>
    </citation>
    <scope>NUCLEOTIDE SEQUENCE [LARGE SCALE GENOMIC DNA]</scope>
    <source>
        <strain evidence="2 3">JCM 14917</strain>
    </source>
</reference>
<proteinExistence type="predicted"/>
<dbReference type="RefSeq" id="WP_277357514.1">
    <property type="nucleotide sequence ID" value="NZ_BAAAON010000001.1"/>
</dbReference>
<dbReference type="SUPFAM" id="SSF50346">
    <property type="entry name" value="PRC-barrel domain"/>
    <property type="match status" value="1"/>
</dbReference>
<sequence length="147" mass="16166">MATNNPAKLIKLSDSDQTVTAEEDIRGLNVKDKDGEDLGQIDALLIDDAEKKVRFLVVASGGFLGIGKEKSFIPVEAITRIADEVTIDQSRELVAGAPGYDPELVDEASYYEDVYGYYGYVPYWGAGYAYPTFPYYPPVPPDRSADK</sequence>